<keyword evidence="5 7" id="KW-0472">Membrane</keyword>
<evidence type="ECO:0000313" key="10">
    <source>
        <dbReference type="EMBL" id="PIU24145.1"/>
    </source>
</evidence>
<evidence type="ECO:0000259" key="9">
    <source>
        <dbReference type="Pfam" id="PF12704"/>
    </source>
</evidence>
<keyword evidence="4 7" id="KW-1133">Transmembrane helix</keyword>
<feature type="domain" description="ABC3 transporter permease C-terminal" evidence="8">
    <location>
        <begin position="267"/>
        <end position="389"/>
    </location>
</feature>
<name>A0A2M6YBT2_9BACT</name>
<evidence type="ECO:0000259" key="8">
    <source>
        <dbReference type="Pfam" id="PF02687"/>
    </source>
</evidence>
<feature type="domain" description="MacB-like periplasmic core" evidence="9">
    <location>
        <begin position="21"/>
        <end position="239"/>
    </location>
</feature>
<evidence type="ECO:0000313" key="11">
    <source>
        <dbReference type="Proteomes" id="UP000229896"/>
    </source>
</evidence>
<dbReference type="EMBL" id="PEXI01000083">
    <property type="protein sequence ID" value="PIU24145.1"/>
    <property type="molecule type" value="Genomic_DNA"/>
</dbReference>
<feature type="transmembrane region" description="Helical" evidence="7">
    <location>
        <begin position="263"/>
        <end position="289"/>
    </location>
</feature>
<evidence type="ECO:0000256" key="2">
    <source>
        <dbReference type="ARBA" id="ARBA00022475"/>
    </source>
</evidence>
<dbReference type="Pfam" id="PF02687">
    <property type="entry name" value="FtsX"/>
    <property type="match status" value="1"/>
</dbReference>
<evidence type="ECO:0000256" key="6">
    <source>
        <dbReference type="ARBA" id="ARBA00038076"/>
    </source>
</evidence>
<comment type="similarity">
    <text evidence="6">Belongs to the ABC-4 integral membrane protein family.</text>
</comment>
<comment type="caution">
    <text evidence="10">The sequence shown here is derived from an EMBL/GenBank/DDBJ whole genome shotgun (WGS) entry which is preliminary data.</text>
</comment>
<sequence>MDKRFLLKLAFKNLFTHRMRTVLTLVGIMIGISAVVFLISFGSGIQKLVTEQITGGDAFQLIDVGTGNSQVVKFNSNMVTKISQISNVAAIETITNLGAKAKKDNNFMDVAFFATDPDYIDWSGRKIRYGKNLSKEKSNTVVVNTSYLPFISKDKPEANIGRKVNFDIIIPKELGVSGEAKTYSNQEFEIVGIIKDDSSPSVYANFSVASGWGLEAYSQAKVRITDRSKAGDIRKQIEAFGLKTEYVGDTVSQVEQVFSVFKIVLGSFGVIALLVALLGMFNTLTISLLERIKEVALMKILGMNKRDVRNLFITEALTLGLIGGIVGIIWGIILGKLANWILNIFAVRAGGDAVSVFYYPWTLLLAIALAAILVGLVTGIYPAYRAARVDALDVLRYE</sequence>
<feature type="transmembrane region" description="Helical" evidence="7">
    <location>
        <begin position="358"/>
        <end position="381"/>
    </location>
</feature>
<evidence type="ECO:0000256" key="1">
    <source>
        <dbReference type="ARBA" id="ARBA00004651"/>
    </source>
</evidence>
<gene>
    <name evidence="10" type="ORF">COT12_02615</name>
</gene>
<evidence type="ECO:0000256" key="7">
    <source>
        <dbReference type="SAM" id="Phobius"/>
    </source>
</evidence>
<evidence type="ECO:0000256" key="3">
    <source>
        <dbReference type="ARBA" id="ARBA00022692"/>
    </source>
</evidence>
<dbReference type="Proteomes" id="UP000229896">
    <property type="component" value="Unassembled WGS sequence"/>
</dbReference>
<comment type="subcellular location">
    <subcellularLocation>
        <location evidence="1">Cell membrane</location>
        <topology evidence="1">Multi-pass membrane protein</topology>
    </subcellularLocation>
</comment>
<reference evidence="11" key="1">
    <citation type="submission" date="2017-09" db="EMBL/GenBank/DDBJ databases">
        <title>Depth-based differentiation of microbial function through sediment-hosted aquifers and enrichment of novel symbionts in the deep terrestrial subsurface.</title>
        <authorList>
            <person name="Probst A.J."/>
            <person name="Ladd B."/>
            <person name="Jarett J.K."/>
            <person name="Geller-Mcgrath D.E."/>
            <person name="Sieber C.M.K."/>
            <person name="Emerson J.B."/>
            <person name="Anantharaman K."/>
            <person name="Thomas B.C."/>
            <person name="Malmstrom R."/>
            <person name="Stieglmeier M."/>
            <person name="Klingl A."/>
            <person name="Woyke T."/>
            <person name="Ryan C.M."/>
            <person name="Banfield J.F."/>
        </authorList>
    </citation>
    <scope>NUCLEOTIDE SEQUENCE [LARGE SCALE GENOMIC DNA]</scope>
</reference>
<evidence type="ECO:0000256" key="4">
    <source>
        <dbReference type="ARBA" id="ARBA00022989"/>
    </source>
</evidence>
<evidence type="ECO:0008006" key="12">
    <source>
        <dbReference type="Google" id="ProtNLM"/>
    </source>
</evidence>
<organism evidence="10 11">
    <name type="scientific">Candidatus Berkelbacteria bacterium CG08_land_8_20_14_0_20_39_8</name>
    <dbReference type="NCBI Taxonomy" id="1974511"/>
    <lineage>
        <taxon>Bacteria</taxon>
        <taxon>Candidatus Berkelbacteria</taxon>
    </lineage>
</organism>
<accession>A0A2M6YBT2</accession>
<keyword evidence="3 7" id="KW-0812">Transmembrane</keyword>
<dbReference type="Pfam" id="PF12704">
    <property type="entry name" value="MacB_PCD"/>
    <property type="match status" value="1"/>
</dbReference>
<proteinExistence type="inferred from homology"/>
<dbReference type="PANTHER" id="PTHR30572">
    <property type="entry name" value="MEMBRANE COMPONENT OF TRANSPORTER-RELATED"/>
    <property type="match status" value="1"/>
</dbReference>
<dbReference type="PANTHER" id="PTHR30572:SF4">
    <property type="entry name" value="ABC TRANSPORTER PERMEASE YTRF"/>
    <property type="match status" value="1"/>
</dbReference>
<dbReference type="InterPro" id="IPR050250">
    <property type="entry name" value="Macrolide_Exporter_MacB"/>
</dbReference>
<protein>
    <recommendedName>
        <fullName evidence="12">ABC transporter permease</fullName>
    </recommendedName>
</protein>
<dbReference type="InterPro" id="IPR003838">
    <property type="entry name" value="ABC3_permease_C"/>
</dbReference>
<feature type="transmembrane region" description="Helical" evidence="7">
    <location>
        <begin position="310"/>
        <end position="333"/>
    </location>
</feature>
<dbReference type="GO" id="GO:0005886">
    <property type="term" value="C:plasma membrane"/>
    <property type="evidence" value="ECO:0007669"/>
    <property type="project" value="UniProtKB-SubCell"/>
</dbReference>
<dbReference type="AlphaFoldDB" id="A0A2M6YBT2"/>
<dbReference type="InterPro" id="IPR025857">
    <property type="entry name" value="MacB_PCD"/>
</dbReference>
<evidence type="ECO:0000256" key="5">
    <source>
        <dbReference type="ARBA" id="ARBA00023136"/>
    </source>
</evidence>
<feature type="transmembrane region" description="Helical" evidence="7">
    <location>
        <begin position="21"/>
        <end position="42"/>
    </location>
</feature>
<dbReference type="GO" id="GO:0022857">
    <property type="term" value="F:transmembrane transporter activity"/>
    <property type="evidence" value="ECO:0007669"/>
    <property type="project" value="TreeGrafter"/>
</dbReference>
<keyword evidence="2" id="KW-1003">Cell membrane</keyword>